<dbReference type="EMBL" id="LRPN01000197">
    <property type="protein sequence ID" value="KWZ76527.1"/>
    <property type="molecule type" value="Genomic_DNA"/>
</dbReference>
<proteinExistence type="inferred from homology"/>
<name>A0A133KAJ8_HEYCO</name>
<dbReference type="InterPro" id="IPR024185">
    <property type="entry name" value="FTHF_cligase-like_sf"/>
</dbReference>
<dbReference type="GO" id="GO:0006089">
    <property type="term" value="P:lactate metabolic process"/>
    <property type="evidence" value="ECO:0007669"/>
    <property type="project" value="UniProtKB-UniRule"/>
</dbReference>
<evidence type="ECO:0000256" key="1">
    <source>
        <dbReference type="HAMAP-Rule" id="MF_02104"/>
    </source>
</evidence>
<dbReference type="PANTHER" id="PTHR43682">
    <property type="entry name" value="LACTATE UTILIZATION PROTEIN C"/>
    <property type="match status" value="1"/>
</dbReference>
<dbReference type="InterPro" id="IPR037171">
    <property type="entry name" value="NagB/RpiA_transferase-like"/>
</dbReference>
<dbReference type="RefSeq" id="WP_013858240.1">
    <property type="nucleotide sequence ID" value="NZ_CABJCT010000013.1"/>
</dbReference>
<dbReference type="SUPFAM" id="SSF100950">
    <property type="entry name" value="NagB/RpiA/CoA transferase-like"/>
    <property type="match status" value="1"/>
</dbReference>
<comment type="caution">
    <text evidence="2">The sequence shown here is derived from an EMBL/GenBank/DDBJ whole genome shotgun (WGS) entry which is preliminary data.</text>
</comment>
<dbReference type="AlphaFoldDB" id="A0A133KAJ8"/>
<evidence type="ECO:0000313" key="2">
    <source>
        <dbReference type="EMBL" id="KWZ76527.1"/>
    </source>
</evidence>
<evidence type="ECO:0000313" key="3">
    <source>
        <dbReference type="Proteomes" id="UP000070376"/>
    </source>
</evidence>
<accession>A0A133KAJ8</accession>
<comment type="similarity">
    <text evidence="1">Belongs to the LutC/YkgG family.</text>
</comment>
<dbReference type="Proteomes" id="UP000070376">
    <property type="component" value="Unassembled WGS sequence"/>
</dbReference>
<dbReference type="Gene3D" id="3.40.50.10420">
    <property type="entry name" value="NagB/RpiA/CoA transferase-like"/>
    <property type="match status" value="1"/>
</dbReference>
<organism evidence="2 3">
    <name type="scientific">Heyndrickxia coagulans</name>
    <name type="common">Weizmannia coagulans</name>
    <dbReference type="NCBI Taxonomy" id="1398"/>
    <lineage>
        <taxon>Bacteria</taxon>
        <taxon>Bacillati</taxon>
        <taxon>Bacillota</taxon>
        <taxon>Bacilli</taxon>
        <taxon>Bacillales</taxon>
        <taxon>Bacillaceae</taxon>
        <taxon>Heyndrickxia</taxon>
    </lineage>
</organism>
<dbReference type="InterPro" id="IPR022823">
    <property type="entry name" value="LutC"/>
</dbReference>
<sequence length="239" mass="26236">MNGAIQNRDAFLKNIAGRLGRKPVVSGVARPDYKHKPQYDVLPNANQEELLEVLRQQSLSVHVDFFETDAKTLPGKLNEVVELYGGGPVSLWNDKRFGEFGLTPLIEEGWPKMGIETHVWDPEIGEKNIALCEKANVGITFSDITLAESGTVVLFSSKERGRSVSLLPKTYIAIVPKSTIVPRMTQAALKIREKIKNGETVPSCINFITGPSNSADIEMNLIVGVHGPVKAAYIVVNDQ</sequence>
<gene>
    <name evidence="1" type="primary">lutC</name>
    <name evidence="2" type="ORF">HMPREF3213_03777</name>
</gene>
<dbReference type="PANTHER" id="PTHR43682:SF1">
    <property type="entry name" value="LACTATE UTILIZATION PROTEIN C"/>
    <property type="match status" value="1"/>
</dbReference>
<comment type="function">
    <text evidence="1">Is involved in L-lactate degradation and allows cells to grow with lactate as the sole carbon source.</text>
</comment>
<reference evidence="3" key="1">
    <citation type="submission" date="2016-01" db="EMBL/GenBank/DDBJ databases">
        <authorList>
            <person name="Mitreva M."/>
            <person name="Pepin K.H."/>
            <person name="Mihindukulasuriya K.A."/>
            <person name="Fulton R."/>
            <person name="Fronick C."/>
            <person name="O'Laughlin M."/>
            <person name="Miner T."/>
            <person name="Herter B."/>
            <person name="Rosa B.A."/>
            <person name="Cordes M."/>
            <person name="Tomlinson C."/>
            <person name="Wollam A."/>
            <person name="Palsikar V.B."/>
            <person name="Mardis E.R."/>
            <person name="Wilson R.K."/>
        </authorList>
    </citation>
    <scope>NUCLEOTIDE SEQUENCE [LARGE SCALE GENOMIC DNA]</scope>
    <source>
        <strain evidence="3">GED7749B</strain>
    </source>
</reference>
<dbReference type="PATRIC" id="fig|1398.22.peg.3780"/>
<dbReference type="OMA" id="MPSCVNI"/>
<dbReference type="InterPro" id="IPR003741">
    <property type="entry name" value="LUD_dom"/>
</dbReference>
<dbReference type="Pfam" id="PF02589">
    <property type="entry name" value="LUD_dom"/>
    <property type="match status" value="1"/>
</dbReference>
<protein>
    <recommendedName>
        <fullName evidence="1">Lactate utilization protein C</fullName>
    </recommendedName>
</protein>
<dbReference type="HAMAP" id="MF_02104">
    <property type="entry name" value="LutC"/>
    <property type="match status" value="1"/>
</dbReference>